<dbReference type="GeneID" id="34456906"/>
<feature type="coiled-coil region" evidence="1">
    <location>
        <begin position="1278"/>
        <end position="1342"/>
    </location>
</feature>
<dbReference type="Proteomes" id="UP000184300">
    <property type="component" value="Unassembled WGS sequence"/>
</dbReference>
<feature type="compositionally biased region" description="Basic and acidic residues" evidence="2">
    <location>
        <begin position="204"/>
        <end position="266"/>
    </location>
</feature>
<dbReference type="OrthoDB" id="3219467at2759"/>
<feature type="region of interest" description="Disordered" evidence="2">
    <location>
        <begin position="1132"/>
        <end position="1204"/>
    </location>
</feature>
<name>A0A1L9VKG3_ASPGL</name>
<accession>A0A1L9VKG3</accession>
<evidence type="ECO:0000313" key="4">
    <source>
        <dbReference type="Proteomes" id="UP000184300"/>
    </source>
</evidence>
<dbReference type="VEuPathDB" id="FungiDB:ASPGLDRAFT_126486"/>
<dbReference type="RefSeq" id="XP_022401101.1">
    <property type="nucleotide sequence ID" value="XM_022540645.1"/>
</dbReference>
<evidence type="ECO:0000313" key="3">
    <source>
        <dbReference type="EMBL" id="OJJ84403.1"/>
    </source>
</evidence>
<feature type="compositionally biased region" description="Acidic residues" evidence="2">
    <location>
        <begin position="283"/>
        <end position="304"/>
    </location>
</feature>
<feature type="region of interest" description="Disordered" evidence="2">
    <location>
        <begin position="199"/>
        <end position="311"/>
    </location>
</feature>
<reference evidence="4" key="1">
    <citation type="journal article" date="2017" name="Genome Biol.">
        <title>Comparative genomics reveals high biological diversity and specific adaptations in the industrially and medically important fungal genus Aspergillus.</title>
        <authorList>
            <person name="de Vries R.P."/>
            <person name="Riley R."/>
            <person name="Wiebenga A."/>
            <person name="Aguilar-Osorio G."/>
            <person name="Amillis S."/>
            <person name="Uchima C.A."/>
            <person name="Anderluh G."/>
            <person name="Asadollahi M."/>
            <person name="Askin M."/>
            <person name="Barry K."/>
            <person name="Battaglia E."/>
            <person name="Bayram O."/>
            <person name="Benocci T."/>
            <person name="Braus-Stromeyer S.A."/>
            <person name="Caldana C."/>
            <person name="Canovas D."/>
            <person name="Cerqueira G.C."/>
            <person name="Chen F."/>
            <person name="Chen W."/>
            <person name="Choi C."/>
            <person name="Clum A."/>
            <person name="Dos Santos R.A."/>
            <person name="Damasio A.R."/>
            <person name="Diallinas G."/>
            <person name="Emri T."/>
            <person name="Fekete E."/>
            <person name="Flipphi M."/>
            <person name="Freyberg S."/>
            <person name="Gallo A."/>
            <person name="Gournas C."/>
            <person name="Habgood R."/>
            <person name="Hainaut M."/>
            <person name="Harispe M.L."/>
            <person name="Henrissat B."/>
            <person name="Hilden K.S."/>
            <person name="Hope R."/>
            <person name="Hossain A."/>
            <person name="Karabika E."/>
            <person name="Karaffa L."/>
            <person name="Karanyi Z."/>
            <person name="Krasevec N."/>
            <person name="Kuo A."/>
            <person name="Kusch H."/>
            <person name="LaButti K."/>
            <person name="Lagendijk E.L."/>
            <person name="Lapidus A."/>
            <person name="Levasseur A."/>
            <person name="Lindquist E."/>
            <person name="Lipzen A."/>
            <person name="Logrieco A.F."/>
            <person name="MacCabe A."/>
            <person name="Maekelae M.R."/>
            <person name="Malavazi I."/>
            <person name="Melin P."/>
            <person name="Meyer V."/>
            <person name="Mielnichuk N."/>
            <person name="Miskei M."/>
            <person name="Molnar A.P."/>
            <person name="Mule G."/>
            <person name="Ngan C.Y."/>
            <person name="Orejas M."/>
            <person name="Orosz E."/>
            <person name="Ouedraogo J.P."/>
            <person name="Overkamp K.M."/>
            <person name="Park H.-S."/>
            <person name="Perrone G."/>
            <person name="Piumi F."/>
            <person name="Punt P.J."/>
            <person name="Ram A.F."/>
            <person name="Ramon A."/>
            <person name="Rauscher S."/>
            <person name="Record E."/>
            <person name="Riano-Pachon D.M."/>
            <person name="Robert V."/>
            <person name="Roehrig J."/>
            <person name="Ruller R."/>
            <person name="Salamov A."/>
            <person name="Salih N.S."/>
            <person name="Samson R.A."/>
            <person name="Sandor E."/>
            <person name="Sanguinetti M."/>
            <person name="Schuetze T."/>
            <person name="Sepcic K."/>
            <person name="Shelest E."/>
            <person name="Sherlock G."/>
            <person name="Sophianopoulou V."/>
            <person name="Squina F.M."/>
            <person name="Sun H."/>
            <person name="Susca A."/>
            <person name="Todd R.B."/>
            <person name="Tsang A."/>
            <person name="Unkles S.E."/>
            <person name="van de Wiele N."/>
            <person name="van Rossen-Uffink D."/>
            <person name="Oliveira J.V."/>
            <person name="Vesth T.C."/>
            <person name="Visser J."/>
            <person name="Yu J.-H."/>
            <person name="Zhou M."/>
            <person name="Andersen M.R."/>
            <person name="Archer D.B."/>
            <person name="Baker S.E."/>
            <person name="Benoit I."/>
            <person name="Brakhage A.A."/>
            <person name="Braus G.H."/>
            <person name="Fischer R."/>
            <person name="Frisvad J.C."/>
            <person name="Goldman G.H."/>
            <person name="Houbraken J."/>
            <person name="Oakley B."/>
            <person name="Pocsi I."/>
            <person name="Scazzocchio C."/>
            <person name="Seiboth B."/>
            <person name="vanKuyk P.A."/>
            <person name="Wortman J."/>
            <person name="Dyer P.S."/>
            <person name="Grigoriev I.V."/>
        </authorList>
    </citation>
    <scope>NUCLEOTIDE SEQUENCE [LARGE SCALE GENOMIC DNA]</scope>
    <source>
        <strain evidence="4">CBS 516.65</strain>
    </source>
</reference>
<feature type="compositionally biased region" description="Basic and acidic residues" evidence="2">
    <location>
        <begin position="1133"/>
        <end position="1175"/>
    </location>
</feature>
<organism evidence="3 4">
    <name type="scientific">Aspergillus glaucus CBS 516.65</name>
    <dbReference type="NCBI Taxonomy" id="1160497"/>
    <lineage>
        <taxon>Eukaryota</taxon>
        <taxon>Fungi</taxon>
        <taxon>Dikarya</taxon>
        <taxon>Ascomycota</taxon>
        <taxon>Pezizomycotina</taxon>
        <taxon>Eurotiomycetes</taxon>
        <taxon>Eurotiomycetidae</taxon>
        <taxon>Eurotiales</taxon>
        <taxon>Aspergillaceae</taxon>
        <taxon>Aspergillus</taxon>
        <taxon>Aspergillus subgen. Aspergillus</taxon>
    </lineage>
</organism>
<keyword evidence="1" id="KW-0175">Coiled coil</keyword>
<evidence type="ECO:0000256" key="1">
    <source>
        <dbReference type="SAM" id="Coils"/>
    </source>
</evidence>
<keyword evidence="4" id="KW-1185">Reference proteome</keyword>
<gene>
    <name evidence="3" type="ORF">ASPGLDRAFT_126486</name>
</gene>
<dbReference type="STRING" id="1160497.A0A1L9VKG3"/>
<feature type="compositionally biased region" description="Basic and acidic residues" evidence="2">
    <location>
        <begin position="1183"/>
        <end position="1199"/>
    </location>
</feature>
<protein>
    <submittedName>
        <fullName evidence="3">Uncharacterized protein</fullName>
    </submittedName>
</protein>
<feature type="region of interest" description="Disordered" evidence="2">
    <location>
        <begin position="548"/>
        <end position="600"/>
    </location>
</feature>
<proteinExistence type="predicted"/>
<feature type="compositionally biased region" description="Basic and acidic residues" evidence="2">
    <location>
        <begin position="567"/>
        <end position="600"/>
    </location>
</feature>
<dbReference type="EMBL" id="KV878897">
    <property type="protein sequence ID" value="OJJ84403.1"/>
    <property type="molecule type" value="Genomic_DNA"/>
</dbReference>
<evidence type="ECO:0000256" key="2">
    <source>
        <dbReference type="SAM" id="MobiDB-lite"/>
    </source>
</evidence>
<sequence>MIKSTPKIDQDAGGVSGDKKIVKTELEGYVLSGDIKNLFGIKGLKAKLYKFKGNEDDSEPAREKVILNPESYALKRKPLGTLFPFINDIDLQKMPITNLAFTYCEEKESDLFPPGLRLEADVKLEDSMQWASDALKSMFAGQETPDSIHLSAHLADKRDWTKRPRVEKLVLRGDFHDMALKTWDFLQFKTMGVEITGTKAGRSKKGDKEGGKDDGKDEDNQGKLESKDNTSAEDPPKDTTKVKPEKPESGAVDKPKSATKDTEVRCSHPIPNLSTVKGKPPEPTDDAEDAAETEEADDENDDDEEKKPKEKQSWNFGFGFIGTLMFTKVPHANAPVELNYRIARDFEQWSNGEHKRMWNFVIWCEKWDDIYGIENVSLDKAALKTSFEQGKFKETLRLDLLADLKLGSGTFTVKGEISKTDENSLDAKIGDLKLSEIKKIHAQIAGYEVPEDKEEAKGNELTFKELHLNLSSKKRKEEKTTERSLQLDGHVTFNEHASTSALLKINQDGLTINGDIQEFNIPDTSVKIQKAGLNIYVAFKQDKKKIKGKKGDKTAKSITNKPAPAEQDSKAKPADEEKAVTKPDAEKKKEDDKPTKPKRESQFSVLGIVQIEEFVVTVGLHIEQKKDKKNREWLAIGSVKSVKLSKLWPELQGGFLDLELDNMALIGSSEEREVKEDSVQLCATIRKFDALEKINNNQKIDGLVLIVGFSFEGKLEIRINMPKSMEIALRDYAKLGEFGAAIATDNGIPYLQLNATLKMLFDDQPPIRVRGNVKGAIDRAEGQLFMDSKDKWINPFNLNKNVVVSNMGIGTGFKYATVVVHGPDRMEAAGKIKVGKEFEADMALSLGIGKDQVISFNISEINIMELVKLAGEMADIKALKNIEGADDILVFRDLKLYLSTGAKVFDVYYERGIHIKGSMEFFKKKGDFEGRLNDDGFMIKAGVDNFNIGGLELRSAKDDGKRASMEITMTKETQKILIDGMIRFHALHLKMYIDADVQERRLDADVSIQFLEQLSFKMKAHAEIPENKTLDGLLVRFEAELRPDLFGAIFDGINNGIDAIGKLATQTIDDAIKDLQGQINTHEGELAIMKKDLDQMKLKSDGEVLKRQTEVNKKNNELTSLRNELDRYDEDVKDAQARMNRNNDDIKAKEMKRDSVQRQLDNKVREMRTEYESKVAEQQQKQADWERKKKSLQDQKEASWGDSLRNSENAERSWSWWEDQVHQAWVWKEQAWTIHLNAGFFNKLPTQIKVRRDANNEILKLGREIASSPVFRQIESGINDAVREIDRFGRALDSLTRNGVYGYIQEMSRDERTELDRQIQLLNELRDKSRRLEANLKSAIDALNRNKGRITSQEKAVQSRILKLEQEIELKPFEEAYRNKKNDHDRVVAQVQVIQQTLKDIRNGIDAHTKAAKQVVEALKQATPRVTLIVVKASTEVFAKNEPLVFSVDVAWMGVKKRYEVTWSPGSKPADLYKDIADKAVGFH</sequence>